<comment type="caution">
    <text evidence="1">The sequence shown here is derived from an EMBL/GenBank/DDBJ whole genome shotgun (WGS) entry which is preliminary data.</text>
</comment>
<dbReference type="Proteomes" id="UP001605036">
    <property type="component" value="Unassembled WGS sequence"/>
</dbReference>
<organism evidence="1 2">
    <name type="scientific">Riccia fluitans</name>
    <dbReference type="NCBI Taxonomy" id="41844"/>
    <lineage>
        <taxon>Eukaryota</taxon>
        <taxon>Viridiplantae</taxon>
        <taxon>Streptophyta</taxon>
        <taxon>Embryophyta</taxon>
        <taxon>Marchantiophyta</taxon>
        <taxon>Marchantiopsida</taxon>
        <taxon>Marchantiidae</taxon>
        <taxon>Marchantiales</taxon>
        <taxon>Ricciaceae</taxon>
        <taxon>Riccia</taxon>
    </lineage>
</organism>
<dbReference type="EMBL" id="JBHFFA010000003">
    <property type="protein sequence ID" value="KAL2632560.1"/>
    <property type="molecule type" value="Genomic_DNA"/>
</dbReference>
<evidence type="ECO:0000313" key="1">
    <source>
        <dbReference type="EMBL" id="KAL2632560.1"/>
    </source>
</evidence>
<evidence type="ECO:0000313" key="2">
    <source>
        <dbReference type="Proteomes" id="UP001605036"/>
    </source>
</evidence>
<proteinExistence type="predicted"/>
<protein>
    <submittedName>
        <fullName evidence="1">Uncharacterized protein</fullName>
    </submittedName>
</protein>
<dbReference type="AlphaFoldDB" id="A0ABD1YPZ2"/>
<gene>
    <name evidence="1" type="ORF">R1flu_004039</name>
</gene>
<keyword evidence="2" id="KW-1185">Reference proteome</keyword>
<accession>A0ABD1YPZ2</accession>
<sequence>MNRLQSLEFSSGALTEQGLLEMAMILETGDHPSLQRLICTGACNTVATSTGIDQGLHEECFEEART</sequence>
<reference evidence="1 2" key="1">
    <citation type="submission" date="2024-09" db="EMBL/GenBank/DDBJ databases">
        <title>Chromosome-scale assembly of Riccia fluitans.</title>
        <authorList>
            <person name="Paukszto L."/>
            <person name="Sawicki J."/>
            <person name="Karawczyk K."/>
            <person name="Piernik-Szablinska J."/>
            <person name="Szczecinska M."/>
            <person name="Mazdziarz M."/>
        </authorList>
    </citation>
    <scope>NUCLEOTIDE SEQUENCE [LARGE SCALE GENOMIC DNA]</scope>
    <source>
        <strain evidence="1">Rf_01</strain>
        <tissue evidence="1">Aerial parts of the thallus</tissue>
    </source>
</reference>
<name>A0ABD1YPZ2_9MARC</name>